<comment type="caution">
    <text evidence="2">The sequence shown here is derived from an EMBL/GenBank/DDBJ whole genome shotgun (WGS) entry which is preliminary data.</text>
</comment>
<accession>A0ABD1SZD4</accession>
<proteinExistence type="predicted"/>
<sequence length="136" mass="15736">MLCLESEIKERTNNNNQIDVKSLEETRLDDNLDPDLEPNEVQDHDNTAETLPEDFPGVNDIDDVISDFESDEIEQEETSLDKYQLTRNRNRRDIKPNPKYTGEGLMSFLLYTRKEVENSEPITYEEKVSGKTPLLG</sequence>
<reference evidence="3" key="1">
    <citation type="submission" date="2024-07" db="EMBL/GenBank/DDBJ databases">
        <title>Two chromosome-level genome assemblies of Korean endemic species Abeliophyllum distichum and Forsythia ovata (Oleaceae).</title>
        <authorList>
            <person name="Jang H."/>
        </authorList>
    </citation>
    <scope>NUCLEOTIDE SEQUENCE [LARGE SCALE GENOMIC DNA]</scope>
</reference>
<protein>
    <submittedName>
        <fullName evidence="2">Uncharacterized protein</fullName>
    </submittedName>
</protein>
<keyword evidence="3" id="KW-1185">Reference proteome</keyword>
<name>A0ABD1SZD4_9LAMI</name>
<feature type="region of interest" description="Disordered" evidence="1">
    <location>
        <begin position="1"/>
        <end position="59"/>
    </location>
</feature>
<dbReference type="EMBL" id="JBFOLK010000006">
    <property type="protein sequence ID" value="KAL2505824.1"/>
    <property type="molecule type" value="Genomic_DNA"/>
</dbReference>
<feature type="compositionally biased region" description="Acidic residues" evidence="1">
    <location>
        <begin position="31"/>
        <end position="40"/>
    </location>
</feature>
<dbReference type="AlphaFoldDB" id="A0ABD1SZD4"/>
<evidence type="ECO:0000256" key="1">
    <source>
        <dbReference type="SAM" id="MobiDB-lite"/>
    </source>
</evidence>
<evidence type="ECO:0000313" key="3">
    <source>
        <dbReference type="Proteomes" id="UP001604336"/>
    </source>
</evidence>
<feature type="compositionally biased region" description="Basic and acidic residues" evidence="1">
    <location>
        <begin position="21"/>
        <end position="30"/>
    </location>
</feature>
<dbReference type="Proteomes" id="UP001604336">
    <property type="component" value="Unassembled WGS sequence"/>
</dbReference>
<organism evidence="2 3">
    <name type="scientific">Abeliophyllum distichum</name>
    <dbReference type="NCBI Taxonomy" id="126358"/>
    <lineage>
        <taxon>Eukaryota</taxon>
        <taxon>Viridiplantae</taxon>
        <taxon>Streptophyta</taxon>
        <taxon>Embryophyta</taxon>
        <taxon>Tracheophyta</taxon>
        <taxon>Spermatophyta</taxon>
        <taxon>Magnoliopsida</taxon>
        <taxon>eudicotyledons</taxon>
        <taxon>Gunneridae</taxon>
        <taxon>Pentapetalae</taxon>
        <taxon>asterids</taxon>
        <taxon>lamiids</taxon>
        <taxon>Lamiales</taxon>
        <taxon>Oleaceae</taxon>
        <taxon>Forsythieae</taxon>
        <taxon>Abeliophyllum</taxon>
    </lineage>
</organism>
<gene>
    <name evidence="2" type="ORF">Adt_21445</name>
</gene>
<feature type="compositionally biased region" description="Basic and acidic residues" evidence="1">
    <location>
        <begin position="1"/>
        <end position="12"/>
    </location>
</feature>
<evidence type="ECO:0000313" key="2">
    <source>
        <dbReference type="EMBL" id="KAL2505824.1"/>
    </source>
</evidence>